<dbReference type="PANTHER" id="PTHR30289:SF1">
    <property type="entry name" value="PEBP (PHOSPHATIDYLETHANOLAMINE-BINDING PROTEIN) FAMILY PROTEIN"/>
    <property type="match status" value="1"/>
</dbReference>
<dbReference type="CDD" id="cd00865">
    <property type="entry name" value="PEBP_bact_arch"/>
    <property type="match status" value="1"/>
</dbReference>
<sequence>MPRRTLVVSAVLAIVLLVILGVVVHLLYRPGAGEEVPLPDVAKESKRILTVSSSAFNNLSSIPKRYTCDDLDVSPPLSISDIPKDVKSLAIIVYDPDAPRGIFYHWIVYSIPPSITTVDEGVGAKNRREISIGIQGLNDFGYIGYGGPCPPPGSRHRYIFLVLALDIELDIEPGATPTQVLEICRNHVVGYGILVGLYQR</sequence>
<dbReference type="InterPro" id="IPR036610">
    <property type="entry name" value="PEBP-like_sf"/>
</dbReference>
<keyword evidence="1" id="KW-0472">Membrane</keyword>
<dbReference type="NCBIfam" id="TIGR00481">
    <property type="entry name" value="YbhB/YbcL family Raf kinase inhibitor-like protein"/>
    <property type="match status" value="1"/>
</dbReference>
<protein>
    <submittedName>
        <fullName evidence="2">YbhB/YbcL family Raf kinase inhibitor-like protein</fullName>
    </submittedName>
</protein>
<comment type="caution">
    <text evidence="2">The sequence shown here is derived from an EMBL/GenBank/DDBJ whole genome shotgun (WGS) entry which is preliminary data.</text>
</comment>
<dbReference type="InterPro" id="IPR005247">
    <property type="entry name" value="YbhB_YbcL/LppC-like"/>
</dbReference>
<dbReference type="Gene3D" id="3.90.280.10">
    <property type="entry name" value="PEBP-like"/>
    <property type="match status" value="1"/>
</dbReference>
<evidence type="ECO:0000313" key="3">
    <source>
        <dbReference type="EMBL" id="HGQ17793.1"/>
    </source>
</evidence>
<dbReference type="PANTHER" id="PTHR30289">
    <property type="entry name" value="UNCHARACTERIZED PROTEIN YBCL-RELATED"/>
    <property type="match status" value="1"/>
</dbReference>
<feature type="transmembrane region" description="Helical" evidence="1">
    <location>
        <begin position="6"/>
        <end position="28"/>
    </location>
</feature>
<gene>
    <name evidence="2" type="ORF">ENT87_08845</name>
    <name evidence="3" type="ORF">ENU30_02260</name>
</gene>
<name>A0A7J3IAJ5_9CREN</name>
<keyword evidence="1" id="KW-0812">Transmembrane</keyword>
<dbReference type="AlphaFoldDB" id="A0A7J3IAJ5"/>
<dbReference type="EMBL" id="DTAI01000257">
    <property type="protein sequence ID" value="HGN37633.1"/>
    <property type="molecule type" value="Genomic_DNA"/>
</dbReference>
<evidence type="ECO:0000313" key="2">
    <source>
        <dbReference type="EMBL" id="HGN37633.1"/>
    </source>
</evidence>
<dbReference type="SUPFAM" id="SSF49777">
    <property type="entry name" value="PEBP-like"/>
    <property type="match status" value="1"/>
</dbReference>
<keyword evidence="1" id="KW-1133">Transmembrane helix</keyword>
<dbReference type="EMBL" id="DTBZ01000052">
    <property type="protein sequence ID" value="HGQ17793.1"/>
    <property type="molecule type" value="Genomic_DNA"/>
</dbReference>
<dbReference type="InterPro" id="IPR008914">
    <property type="entry name" value="PEBP"/>
</dbReference>
<evidence type="ECO:0000256" key="1">
    <source>
        <dbReference type="SAM" id="Phobius"/>
    </source>
</evidence>
<reference evidence="2" key="1">
    <citation type="journal article" date="2020" name="mSystems">
        <title>Genome- and Community-Level Interaction Insights into Carbon Utilization and Element Cycling Functions of Hydrothermarchaeota in Hydrothermal Sediment.</title>
        <authorList>
            <person name="Zhou Z."/>
            <person name="Liu Y."/>
            <person name="Xu W."/>
            <person name="Pan J."/>
            <person name="Luo Z.H."/>
            <person name="Li M."/>
        </authorList>
    </citation>
    <scope>NUCLEOTIDE SEQUENCE [LARGE SCALE GENOMIC DNA]</scope>
    <source>
        <strain evidence="2">SpSt-618</strain>
        <strain evidence="3">SpSt-657</strain>
    </source>
</reference>
<dbReference type="Pfam" id="PF01161">
    <property type="entry name" value="PBP"/>
    <property type="match status" value="1"/>
</dbReference>
<proteinExistence type="predicted"/>
<accession>A0A7J3IAJ5</accession>
<organism evidence="2">
    <name type="scientific">Ignisphaera aggregans</name>
    <dbReference type="NCBI Taxonomy" id="334771"/>
    <lineage>
        <taxon>Archaea</taxon>
        <taxon>Thermoproteota</taxon>
        <taxon>Thermoprotei</taxon>
        <taxon>Desulfurococcales</taxon>
        <taxon>Desulfurococcaceae</taxon>
        <taxon>Ignisphaera</taxon>
    </lineage>
</organism>